<dbReference type="Pfam" id="PF04542">
    <property type="entry name" value="Sigma70_r2"/>
    <property type="match status" value="1"/>
</dbReference>
<evidence type="ECO:0000259" key="5">
    <source>
        <dbReference type="Pfam" id="PF04542"/>
    </source>
</evidence>
<dbReference type="GO" id="GO:0016987">
    <property type="term" value="F:sigma factor activity"/>
    <property type="evidence" value="ECO:0007669"/>
    <property type="project" value="UniProtKB-KW"/>
</dbReference>
<dbReference type="InterPro" id="IPR007627">
    <property type="entry name" value="RNA_pol_sigma70_r2"/>
</dbReference>
<dbReference type="PANTHER" id="PTHR43133:SF46">
    <property type="entry name" value="RNA POLYMERASE SIGMA-70 FACTOR ECF SUBFAMILY"/>
    <property type="match status" value="1"/>
</dbReference>
<name>U2LAI0_9BACT</name>
<dbReference type="RefSeq" id="WP_021583886.1">
    <property type="nucleotide sequence ID" value="NZ_AWET01000029.1"/>
</dbReference>
<evidence type="ECO:0000313" key="7">
    <source>
        <dbReference type="EMBL" id="ERK01341.1"/>
    </source>
</evidence>
<dbReference type="NCBIfam" id="TIGR02937">
    <property type="entry name" value="sigma70-ECF"/>
    <property type="match status" value="1"/>
</dbReference>
<keyword evidence="4" id="KW-0804">Transcription</keyword>
<accession>U2LAI0</accession>
<dbReference type="EMBL" id="AWET01000029">
    <property type="protein sequence ID" value="ERK01341.1"/>
    <property type="molecule type" value="Genomic_DNA"/>
</dbReference>
<dbReference type="GO" id="GO:0006352">
    <property type="term" value="P:DNA-templated transcription initiation"/>
    <property type="evidence" value="ECO:0007669"/>
    <property type="project" value="InterPro"/>
</dbReference>
<dbReference type="Gene3D" id="1.10.10.10">
    <property type="entry name" value="Winged helix-like DNA-binding domain superfamily/Winged helix DNA-binding domain"/>
    <property type="match status" value="1"/>
</dbReference>
<dbReference type="InterPro" id="IPR013324">
    <property type="entry name" value="RNA_pol_sigma_r3/r4-like"/>
</dbReference>
<dbReference type="SUPFAM" id="SSF88946">
    <property type="entry name" value="Sigma2 domain of RNA polymerase sigma factors"/>
    <property type="match status" value="1"/>
</dbReference>
<dbReference type="SUPFAM" id="SSF88659">
    <property type="entry name" value="Sigma3 and sigma4 domains of RNA polymerase sigma factors"/>
    <property type="match status" value="1"/>
</dbReference>
<dbReference type="GO" id="GO:0003677">
    <property type="term" value="F:DNA binding"/>
    <property type="evidence" value="ECO:0007669"/>
    <property type="project" value="InterPro"/>
</dbReference>
<evidence type="ECO:0000256" key="3">
    <source>
        <dbReference type="ARBA" id="ARBA00023082"/>
    </source>
</evidence>
<dbReference type="InterPro" id="IPR013325">
    <property type="entry name" value="RNA_pol_sigma_r2"/>
</dbReference>
<keyword evidence="8" id="KW-1185">Reference proteome</keyword>
<reference evidence="7 8" key="1">
    <citation type="submission" date="2013-08" db="EMBL/GenBank/DDBJ databases">
        <authorList>
            <person name="Durkin A.S."/>
            <person name="Haft D.R."/>
            <person name="McCorrison J."/>
            <person name="Torralba M."/>
            <person name="Gillis M."/>
            <person name="Haft D.H."/>
            <person name="Methe B."/>
            <person name="Sutton G."/>
            <person name="Nelson K.E."/>
        </authorList>
    </citation>
    <scope>NUCLEOTIDE SEQUENCE [LARGE SCALE GENOMIC DNA]</scope>
    <source>
        <strain evidence="7 8">F0068</strain>
    </source>
</reference>
<evidence type="ECO:0000256" key="1">
    <source>
        <dbReference type="ARBA" id="ARBA00010641"/>
    </source>
</evidence>
<gene>
    <name evidence="7" type="ORF">HMPREF1218_1626</name>
</gene>
<proteinExistence type="inferred from homology"/>
<dbReference type="CDD" id="cd06171">
    <property type="entry name" value="Sigma70_r4"/>
    <property type="match status" value="1"/>
</dbReference>
<dbReference type="InterPro" id="IPR014284">
    <property type="entry name" value="RNA_pol_sigma-70_dom"/>
</dbReference>
<comment type="caution">
    <text evidence="7">The sequence shown here is derived from an EMBL/GenBank/DDBJ whole genome shotgun (WGS) entry which is preliminary data.</text>
</comment>
<organism evidence="7 8">
    <name type="scientific">Hoylesella pleuritidis F0068</name>
    <dbReference type="NCBI Taxonomy" id="1081904"/>
    <lineage>
        <taxon>Bacteria</taxon>
        <taxon>Pseudomonadati</taxon>
        <taxon>Bacteroidota</taxon>
        <taxon>Bacteroidia</taxon>
        <taxon>Bacteroidales</taxon>
        <taxon>Prevotellaceae</taxon>
        <taxon>Hoylesella</taxon>
    </lineage>
</organism>
<evidence type="ECO:0000256" key="4">
    <source>
        <dbReference type="ARBA" id="ARBA00023163"/>
    </source>
</evidence>
<evidence type="ECO:0000313" key="8">
    <source>
        <dbReference type="Proteomes" id="UP000016600"/>
    </source>
</evidence>
<dbReference type="InterPro" id="IPR036388">
    <property type="entry name" value="WH-like_DNA-bd_sf"/>
</dbReference>
<dbReference type="Gene3D" id="1.10.1740.10">
    <property type="match status" value="1"/>
</dbReference>
<dbReference type="Proteomes" id="UP000016600">
    <property type="component" value="Unassembled WGS sequence"/>
</dbReference>
<comment type="similarity">
    <text evidence="1">Belongs to the sigma-70 factor family. ECF subfamily.</text>
</comment>
<feature type="domain" description="RNA polymerase sigma factor 70 region 4 type 2" evidence="6">
    <location>
        <begin position="102"/>
        <end position="151"/>
    </location>
</feature>
<dbReference type="InterPro" id="IPR039425">
    <property type="entry name" value="RNA_pol_sigma-70-like"/>
</dbReference>
<keyword evidence="2" id="KW-0805">Transcription regulation</keyword>
<dbReference type="AlphaFoldDB" id="U2LAI0"/>
<evidence type="ECO:0000259" key="6">
    <source>
        <dbReference type="Pfam" id="PF08281"/>
    </source>
</evidence>
<evidence type="ECO:0000256" key="2">
    <source>
        <dbReference type="ARBA" id="ARBA00023015"/>
    </source>
</evidence>
<keyword evidence="3" id="KW-0731">Sigma factor</keyword>
<feature type="domain" description="RNA polymerase sigma-70 region 2" evidence="5">
    <location>
        <begin position="8"/>
        <end position="73"/>
    </location>
</feature>
<sequence>MHDIDRIFKCYYRPLCLYAIHYLQDVDAAEDVVQECFTRLIERGQTGQRPENVRGYLYASVRNACVDMLRKGQSFDCSIQPQDLDERISDEETIERSAHEAELWAAIDCLPPKRKQVLLMAKRDNMTYQAISEILKISEKTVGNHISRALKGLRVKFNLSDNWGDNLFIL</sequence>
<dbReference type="Pfam" id="PF08281">
    <property type="entry name" value="Sigma70_r4_2"/>
    <property type="match status" value="1"/>
</dbReference>
<dbReference type="InterPro" id="IPR013249">
    <property type="entry name" value="RNA_pol_sigma70_r4_t2"/>
</dbReference>
<protein>
    <submittedName>
        <fullName evidence="7">RNA polymerase sigma-70 factor</fullName>
    </submittedName>
</protein>
<dbReference type="PATRIC" id="fig|1081904.3.peg.1229"/>
<dbReference type="PANTHER" id="PTHR43133">
    <property type="entry name" value="RNA POLYMERASE ECF-TYPE SIGMA FACTO"/>
    <property type="match status" value="1"/>
</dbReference>